<organism evidence="7 8">
    <name type="scientific">Acinetobacter baumannii</name>
    <dbReference type="NCBI Taxonomy" id="470"/>
    <lineage>
        <taxon>Bacteria</taxon>
        <taxon>Pseudomonadati</taxon>
        <taxon>Pseudomonadota</taxon>
        <taxon>Gammaproteobacteria</taxon>
        <taxon>Moraxellales</taxon>
        <taxon>Moraxellaceae</taxon>
        <taxon>Acinetobacter</taxon>
        <taxon>Acinetobacter calcoaceticus/baumannii complex</taxon>
    </lineage>
</organism>
<dbReference type="RefSeq" id="WP_111034212.1">
    <property type="nucleotide sequence ID" value="NZ_QKWF01000007.1"/>
</dbReference>
<dbReference type="InterPro" id="IPR002104">
    <property type="entry name" value="Integrase_catalytic"/>
</dbReference>
<feature type="coiled-coil region" evidence="5">
    <location>
        <begin position="89"/>
        <end position="116"/>
    </location>
</feature>
<keyword evidence="2" id="KW-0229">DNA integration</keyword>
<proteinExistence type="inferred from homology"/>
<evidence type="ECO:0000256" key="2">
    <source>
        <dbReference type="ARBA" id="ARBA00022908"/>
    </source>
</evidence>
<dbReference type="PANTHER" id="PTHR30629">
    <property type="entry name" value="PROPHAGE INTEGRASE"/>
    <property type="match status" value="1"/>
</dbReference>
<keyword evidence="4" id="KW-0233">DNA recombination</keyword>
<dbReference type="CDD" id="cd00801">
    <property type="entry name" value="INT_P4_C"/>
    <property type="match status" value="1"/>
</dbReference>
<dbReference type="Gene3D" id="1.10.443.10">
    <property type="entry name" value="Intergrase catalytic core"/>
    <property type="match status" value="1"/>
</dbReference>
<dbReference type="InterPro" id="IPR010998">
    <property type="entry name" value="Integrase_recombinase_N"/>
</dbReference>
<dbReference type="Proteomes" id="UP000248662">
    <property type="component" value="Unassembled WGS sequence"/>
</dbReference>
<keyword evidence="3" id="KW-0238">DNA-binding</keyword>
<evidence type="ECO:0000259" key="6">
    <source>
        <dbReference type="PROSITE" id="PS51898"/>
    </source>
</evidence>
<protein>
    <submittedName>
        <fullName evidence="7">Integrase</fullName>
    </submittedName>
</protein>
<dbReference type="PROSITE" id="PS51898">
    <property type="entry name" value="TYR_RECOMBINASE"/>
    <property type="match status" value="1"/>
</dbReference>
<dbReference type="AlphaFoldDB" id="A0A3F3MSN0"/>
<dbReference type="InterPro" id="IPR053876">
    <property type="entry name" value="Phage_int_M"/>
</dbReference>
<dbReference type="GO" id="GO:0015074">
    <property type="term" value="P:DNA integration"/>
    <property type="evidence" value="ECO:0007669"/>
    <property type="project" value="UniProtKB-KW"/>
</dbReference>
<keyword evidence="5" id="KW-0175">Coiled coil</keyword>
<dbReference type="InterPro" id="IPR013762">
    <property type="entry name" value="Integrase-like_cat_sf"/>
</dbReference>
<dbReference type="PANTHER" id="PTHR30629:SF2">
    <property type="entry name" value="PROPHAGE INTEGRASE INTS-RELATED"/>
    <property type="match status" value="1"/>
</dbReference>
<dbReference type="SUPFAM" id="SSF56349">
    <property type="entry name" value="DNA breaking-rejoining enzymes"/>
    <property type="match status" value="1"/>
</dbReference>
<evidence type="ECO:0000313" key="8">
    <source>
        <dbReference type="Proteomes" id="UP000248662"/>
    </source>
</evidence>
<dbReference type="GO" id="GO:0006310">
    <property type="term" value="P:DNA recombination"/>
    <property type="evidence" value="ECO:0007669"/>
    <property type="project" value="UniProtKB-KW"/>
</dbReference>
<gene>
    <name evidence="7" type="ORF">DOL94_01350</name>
</gene>
<sequence>MAKQSNKLTAKEVKNLSFDVSGAKKQRHPDGGGLYLLIDETEAKYWRMDYRRPVTQKYNTLAIGTYPMVSLEQARSKRDEFKRLLAEGIDPAEQRNNKKREQLETLENTFSKFATEWLEIRRHEGKVDRETIRKLDKDILPFIGKLPVSQLTTEQLERDVTDALVERGALESARRVKSIINMVLKLPLKRRIITYNPAPDIILPQPTKGNHNAVTDEKELAELLRKTWRLTKDFPRTRIRTELAIKLSAYIYQRPGEIRTLLWESVDFDNRCLSFAASKTNQDHIVPLSIQAYDILKELEDMRTTSKYVFPSVKTSTECMSTDTLTQVLKRLGFKGKHTAHGFRATARTLLDEEIEYRTDIVEHQLAHKVKDPNGTAYNRTKFLRRRREMMQLWADYLDTLRQGGDASKFKPNNDSENLIHFKPNAKMA</sequence>
<name>A0A3F3MSN0_ACIBA</name>
<dbReference type="GO" id="GO:0003677">
    <property type="term" value="F:DNA binding"/>
    <property type="evidence" value="ECO:0007669"/>
    <property type="project" value="UniProtKB-KW"/>
</dbReference>
<dbReference type="InterPro" id="IPR038488">
    <property type="entry name" value="Integrase_DNA-bd_sf"/>
</dbReference>
<evidence type="ECO:0000256" key="3">
    <source>
        <dbReference type="ARBA" id="ARBA00023125"/>
    </source>
</evidence>
<accession>A0A3F3MSN0</accession>
<evidence type="ECO:0000313" key="7">
    <source>
        <dbReference type="EMBL" id="PZM18957.1"/>
    </source>
</evidence>
<dbReference type="EMBL" id="QKWF01000007">
    <property type="protein sequence ID" value="PZM18957.1"/>
    <property type="molecule type" value="Genomic_DNA"/>
</dbReference>
<dbReference type="InterPro" id="IPR050808">
    <property type="entry name" value="Phage_Integrase"/>
</dbReference>
<dbReference type="Pfam" id="PF13356">
    <property type="entry name" value="Arm-DNA-bind_3"/>
    <property type="match status" value="1"/>
</dbReference>
<dbReference type="Gene3D" id="3.30.160.390">
    <property type="entry name" value="Integrase, DNA-binding domain"/>
    <property type="match status" value="1"/>
</dbReference>
<reference evidence="7 8" key="1">
    <citation type="submission" date="2018-06" db="EMBL/GenBank/DDBJ databases">
        <title>Carbapenemase-producing Acinetobacter spp. from environmental sources in an hospital from French Polynesia.</title>
        <authorList>
            <person name="Bonnin R.A."/>
            <person name="Levy M."/>
            <person name="Cuzon G."/>
            <person name="Dortet L."/>
            <person name="Naas T."/>
        </authorList>
    </citation>
    <scope>NUCLEOTIDE SEQUENCE [LARGE SCALE GENOMIC DNA]</scope>
    <source>
        <strain evidence="7 8">R10</strain>
    </source>
</reference>
<dbReference type="Pfam" id="PF00589">
    <property type="entry name" value="Phage_integrase"/>
    <property type="match status" value="1"/>
</dbReference>
<dbReference type="Gene3D" id="1.10.150.130">
    <property type="match status" value="1"/>
</dbReference>
<dbReference type="InterPro" id="IPR011010">
    <property type="entry name" value="DNA_brk_join_enz"/>
</dbReference>
<evidence type="ECO:0000256" key="5">
    <source>
        <dbReference type="SAM" id="Coils"/>
    </source>
</evidence>
<evidence type="ECO:0000256" key="4">
    <source>
        <dbReference type="ARBA" id="ARBA00023172"/>
    </source>
</evidence>
<evidence type="ECO:0000256" key="1">
    <source>
        <dbReference type="ARBA" id="ARBA00008857"/>
    </source>
</evidence>
<dbReference type="Pfam" id="PF22022">
    <property type="entry name" value="Phage_int_M"/>
    <property type="match status" value="1"/>
</dbReference>
<dbReference type="InterPro" id="IPR025166">
    <property type="entry name" value="Integrase_DNA_bind_dom"/>
</dbReference>
<comment type="caution">
    <text evidence="7">The sequence shown here is derived from an EMBL/GenBank/DDBJ whole genome shotgun (WGS) entry which is preliminary data.</text>
</comment>
<feature type="domain" description="Tyr recombinase" evidence="6">
    <location>
        <begin position="209"/>
        <end position="391"/>
    </location>
</feature>
<comment type="similarity">
    <text evidence="1">Belongs to the 'phage' integrase family.</text>
</comment>